<dbReference type="Proteomes" id="UP000799302">
    <property type="component" value="Unassembled WGS sequence"/>
</dbReference>
<gene>
    <name evidence="3" type="ORF">BT63DRAFT_421620</name>
</gene>
<dbReference type="InterPro" id="IPR011037">
    <property type="entry name" value="Pyrv_Knase-like_insert_dom_sf"/>
</dbReference>
<organism evidence="3 4">
    <name type="scientific">Microthyrium microscopicum</name>
    <dbReference type="NCBI Taxonomy" id="703497"/>
    <lineage>
        <taxon>Eukaryota</taxon>
        <taxon>Fungi</taxon>
        <taxon>Dikarya</taxon>
        <taxon>Ascomycota</taxon>
        <taxon>Pezizomycotina</taxon>
        <taxon>Dothideomycetes</taxon>
        <taxon>Dothideomycetes incertae sedis</taxon>
        <taxon>Microthyriales</taxon>
        <taxon>Microthyriaceae</taxon>
        <taxon>Microthyrium</taxon>
    </lineage>
</organism>
<keyword evidence="1" id="KW-0812">Transmembrane</keyword>
<dbReference type="EMBL" id="MU004231">
    <property type="protein sequence ID" value="KAF2673476.1"/>
    <property type="molecule type" value="Genomic_DNA"/>
</dbReference>
<evidence type="ECO:0000256" key="1">
    <source>
        <dbReference type="SAM" id="Phobius"/>
    </source>
</evidence>
<dbReference type="InterPro" id="IPR005303">
    <property type="entry name" value="MOCOS_middle"/>
</dbReference>
<feature type="domain" description="MOSC" evidence="2">
    <location>
        <begin position="325"/>
        <end position="499"/>
    </location>
</feature>
<evidence type="ECO:0000313" key="3">
    <source>
        <dbReference type="EMBL" id="KAF2673476.1"/>
    </source>
</evidence>
<keyword evidence="4" id="KW-1185">Reference proteome</keyword>
<reference evidence="3" key="1">
    <citation type="journal article" date="2020" name="Stud. Mycol.">
        <title>101 Dothideomycetes genomes: a test case for predicting lifestyles and emergence of pathogens.</title>
        <authorList>
            <person name="Haridas S."/>
            <person name="Albert R."/>
            <person name="Binder M."/>
            <person name="Bloem J."/>
            <person name="Labutti K."/>
            <person name="Salamov A."/>
            <person name="Andreopoulos B."/>
            <person name="Baker S."/>
            <person name="Barry K."/>
            <person name="Bills G."/>
            <person name="Bluhm B."/>
            <person name="Cannon C."/>
            <person name="Castanera R."/>
            <person name="Culley D."/>
            <person name="Daum C."/>
            <person name="Ezra D."/>
            <person name="Gonzalez J."/>
            <person name="Henrissat B."/>
            <person name="Kuo A."/>
            <person name="Liang C."/>
            <person name="Lipzen A."/>
            <person name="Lutzoni F."/>
            <person name="Magnuson J."/>
            <person name="Mondo S."/>
            <person name="Nolan M."/>
            <person name="Ohm R."/>
            <person name="Pangilinan J."/>
            <person name="Park H.-J."/>
            <person name="Ramirez L."/>
            <person name="Alfaro M."/>
            <person name="Sun H."/>
            <person name="Tritt A."/>
            <person name="Yoshinaga Y."/>
            <person name="Zwiers L.-H."/>
            <person name="Turgeon B."/>
            <person name="Goodwin S."/>
            <person name="Spatafora J."/>
            <person name="Crous P."/>
            <person name="Grigoriev I."/>
        </authorList>
    </citation>
    <scope>NUCLEOTIDE SEQUENCE</scope>
    <source>
        <strain evidence="3">CBS 115976</strain>
    </source>
</reference>
<proteinExistence type="predicted"/>
<dbReference type="PROSITE" id="PS51340">
    <property type="entry name" value="MOSC"/>
    <property type="match status" value="1"/>
</dbReference>
<dbReference type="GO" id="GO:0030170">
    <property type="term" value="F:pyridoxal phosphate binding"/>
    <property type="evidence" value="ECO:0007669"/>
    <property type="project" value="InterPro"/>
</dbReference>
<dbReference type="Pfam" id="PF03476">
    <property type="entry name" value="MOSC_N"/>
    <property type="match status" value="1"/>
</dbReference>
<dbReference type="GO" id="GO:0030151">
    <property type="term" value="F:molybdenum ion binding"/>
    <property type="evidence" value="ECO:0007669"/>
    <property type="project" value="InterPro"/>
</dbReference>
<dbReference type="AlphaFoldDB" id="A0A6A6UP31"/>
<protein>
    <recommendedName>
        <fullName evidence="2">MOSC domain-containing protein</fullName>
    </recommendedName>
</protein>
<accession>A0A6A6UP31</accession>
<evidence type="ECO:0000259" key="2">
    <source>
        <dbReference type="PROSITE" id="PS51340"/>
    </source>
</evidence>
<dbReference type="InterPro" id="IPR005302">
    <property type="entry name" value="MoCF_Sase_C"/>
</dbReference>
<dbReference type="OrthoDB" id="17255at2759"/>
<sequence length="519" mass="59383">MSCPAHNAPIKERLQALDDDAELPTAFYWMSAGMVFLVIGIPFIYRWTWLFLWDIISGVRQDLGPPKRPEGCRRLGRKAERNLSDETFTLGYKEVPRSASFPKPSESDLENSISKEYANTGLEGRIEALYLHPIKSTAPIEVDSATVTPLGLAHDRLFSFAHLESKLPDLDGNTEHSWHFITQRESAQLALVQTELWIPDPDAEDYDEDSIWVKNGGCIIVRFPFTSDYEYNRTGIRAFISEMLLRRRSKGRVGNMVEFRVPLVPCEERIKEKAYQLDQMRIWKEFPESWDMASEIDPIILRKLAYTLGISNSVTLFRVRDGFERELYKNAPSVEDIGFQTKVGLQDAYPISVQNMSSIYEVEKKVQEVAKKKGKSYRPDSRRFRSNIYISGPTAFSEVHMKRLAIQGRSTSDAEDQKSSEPPEPIVFALPCRIPRCKMPNNDPLLGVRDDDVFQPLSYLNKEWRIDPGASSGILGMMAIAYADSLHKEIRVGDEVVFYKHGEHVYNKIPDKEKWTPSN</sequence>
<keyword evidence="1" id="KW-1133">Transmembrane helix</keyword>
<evidence type="ECO:0000313" key="4">
    <source>
        <dbReference type="Proteomes" id="UP000799302"/>
    </source>
</evidence>
<dbReference type="SUPFAM" id="SSF50800">
    <property type="entry name" value="PK beta-barrel domain-like"/>
    <property type="match status" value="1"/>
</dbReference>
<name>A0A6A6UP31_9PEZI</name>
<feature type="transmembrane region" description="Helical" evidence="1">
    <location>
        <begin position="26"/>
        <end position="45"/>
    </location>
</feature>
<dbReference type="SUPFAM" id="SSF141673">
    <property type="entry name" value="MOSC N-terminal domain-like"/>
    <property type="match status" value="1"/>
</dbReference>
<keyword evidence="1" id="KW-0472">Membrane</keyword>
<dbReference type="GO" id="GO:0003824">
    <property type="term" value="F:catalytic activity"/>
    <property type="evidence" value="ECO:0007669"/>
    <property type="project" value="InterPro"/>
</dbReference>